<protein>
    <submittedName>
        <fullName evidence="5">Type IV secretion protein Rhs</fullName>
    </submittedName>
</protein>
<evidence type="ECO:0000313" key="5">
    <source>
        <dbReference type="EMBL" id="GIE06416.1"/>
    </source>
</evidence>
<feature type="compositionally biased region" description="Polar residues" evidence="2">
    <location>
        <begin position="1900"/>
        <end position="1911"/>
    </location>
</feature>
<organism evidence="5 6">
    <name type="scientific">Paractinoplanes durhamensis</name>
    <dbReference type="NCBI Taxonomy" id="113563"/>
    <lineage>
        <taxon>Bacteria</taxon>
        <taxon>Bacillati</taxon>
        <taxon>Actinomycetota</taxon>
        <taxon>Actinomycetes</taxon>
        <taxon>Micromonosporales</taxon>
        <taxon>Micromonosporaceae</taxon>
        <taxon>Paractinoplanes</taxon>
    </lineage>
</organism>
<feature type="domain" description="Teneurin-like YD-shell" evidence="4">
    <location>
        <begin position="1673"/>
        <end position="1881"/>
    </location>
</feature>
<proteinExistence type="predicted"/>
<dbReference type="InterPro" id="IPR050708">
    <property type="entry name" value="T6SS_VgrG/RHS"/>
</dbReference>
<feature type="chain" id="PRO_5047045821" evidence="3">
    <location>
        <begin position="27"/>
        <end position="2183"/>
    </location>
</feature>
<feature type="region of interest" description="Disordered" evidence="2">
    <location>
        <begin position="1878"/>
        <end position="1911"/>
    </location>
</feature>
<dbReference type="InterPro" id="IPR006530">
    <property type="entry name" value="YD"/>
</dbReference>
<dbReference type="PANTHER" id="PTHR32305">
    <property type="match status" value="1"/>
</dbReference>
<dbReference type="Pfam" id="PF25023">
    <property type="entry name" value="TEN_YD-shell"/>
    <property type="match status" value="1"/>
</dbReference>
<dbReference type="RefSeq" id="WP_203734275.1">
    <property type="nucleotide sequence ID" value="NZ_BAAATX010000035.1"/>
</dbReference>
<evidence type="ECO:0000313" key="6">
    <source>
        <dbReference type="Proteomes" id="UP000637628"/>
    </source>
</evidence>
<evidence type="ECO:0000259" key="4">
    <source>
        <dbReference type="Pfam" id="PF25023"/>
    </source>
</evidence>
<gene>
    <name evidence="5" type="ORF">Adu01nite_77660</name>
</gene>
<evidence type="ECO:0000256" key="2">
    <source>
        <dbReference type="SAM" id="MobiDB-lite"/>
    </source>
</evidence>
<keyword evidence="6" id="KW-1185">Reference proteome</keyword>
<dbReference type="EMBL" id="BOML01000062">
    <property type="protein sequence ID" value="GIE06416.1"/>
    <property type="molecule type" value="Genomic_DNA"/>
</dbReference>
<dbReference type="Pfam" id="PF05593">
    <property type="entry name" value="RHS_repeat"/>
    <property type="match status" value="1"/>
</dbReference>
<reference evidence="5 6" key="1">
    <citation type="submission" date="2021-01" db="EMBL/GenBank/DDBJ databases">
        <title>Whole genome shotgun sequence of Actinoplanes durhamensis NBRC 14914.</title>
        <authorList>
            <person name="Komaki H."/>
            <person name="Tamura T."/>
        </authorList>
    </citation>
    <scope>NUCLEOTIDE SEQUENCE [LARGE SCALE GENOMIC DNA]</scope>
    <source>
        <strain evidence="5 6">NBRC 14914</strain>
    </source>
</reference>
<dbReference type="Gene3D" id="2.180.10.10">
    <property type="entry name" value="RHS repeat-associated core"/>
    <property type="match status" value="1"/>
</dbReference>
<dbReference type="Proteomes" id="UP000637628">
    <property type="component" value="Unassembled WGS sequence"/>
</dbReference>
<accession>A0ABQ3Z9B0</accession>
<keyword evidence="3" id="KW-0732">Signal</keyword>
<sequence>MLSKHWRRVAGAALALVIAPSLISMVAVEPAAAAPSVPKPTQPKRVALGAAKAAKKAAARPAYAKFSATGHEKLPGAQDTTVSLAATAATRTRAGSSPVSVSRAAAGATPDQVKVSTVDQAVAQKAGVRGVMFTVRAAAGAGAVGVDVDPSTFRNAYGGGYASRLRLVQLPACALDTPELAKCQVQTPVSTALATPLSAKVSLTAAATVLAATADASGTSGDYTATSLSPGGSWSVTGNTGAFGYSYPIAVPPPISGAAPGITLSYNSASQDARTLGTNNQSSWLGDGWSSGENFIERSFEPCKDVKDSGAPEHDADVCWGSGQRFTMSLNGASSALVYDDDAKTLRPANDDSTTKIEKLTGATNGTKNGEYFKVTENGVQFFFGLNHLPGWTTGAEETKSAYTMPVYQAHAGVADCPDGDFADTACTLGYRFNLDYVVDLHNNATAYYYAPETNYYGPNMKNKAVSYVRGGTLKRIDYGMTASTVYAATAPEQIVFNTAERCVSDCTFSEAHPEFYPDVPTDLSCDATGDCTNHAPSFWSRRKLTSIVTQVQVAGATKQVDRYDLTQTFPDNGDHAPTLWLDSIQHTGLDRLGGAAADSPTAAVTFNPVQLANRVGTLAGLPKMYYQRIQNVVSESGAESVVEYSTPDCSDVPADPSTNTTGCFPIFWTPEAQPAPLLDWFYTHPVTKVTTIDKYNNYQDGSQPSLVTEYAYKGKPGWHYDDNEVVKAKYRTWGQFRGYPEVDVTTGDTSVFHYTDGNEVHDQKTLSKTYYFLGMEGDTLPGGKTRDVPALTSQDGSVTVADKDVYAGRVFETDVYSGVGGTIKQATITVPTSIGPTASRARTGLPALTAQMVRTARTINRQAVSYGWRQTETATFYNTTLGQSTTGMPVQVADRGEVGATGNVPKCTFTRYLDGKVSTMVVAAETIVTAQDCTAAGATPSGTLLSDTRTSYDGNPFAYNGDGQASPARPAIGNATLTQKASASSGATATAFLDELAQTFDSYGRILTSTRTPSSKSASGVSLAQTTFKKITPASAALPTSIVTTTQVTPGASCAAVTVSSADCQRETVTMDPARQIAIEKTAADGARNSLTYDGLGRLVAVWLPNKSKVAGAKASMTYDYQLSRTGPSVVTTSSLLDDGTYALTKVLSDAMLRPLEKQVQGENGSITVTDTQYDSHGWSVVSNNAYSTAGAPRNTLVSDRLSQVSIPSTTITDHDARGQATQVTTEHNGVAIWHSRTAYTGDKTTVVPPDGGVATTTTVDGRGLTTALAQYTTPPTMSGTVSAGFTATGGTPQTITYGYNTAGQQATVTAPDKSVWTFGYDLLGRQTSRVDPDTGSSLTAYDDAGNTVTTRDARGIQLTFDYDLLGRKLTAVDKSKSNFKYASWTYDTMRIGKLTSSSRYVSGVTGAYTTSVTGYSTMGKPLGQTITLPSVEQPLPASYTTDMAYSSNLELLQQQQDPAVGGLPGETISYSYNSLGAATRTSGIDTYIGSSLYTDFGQPSRFTMGASSTEAQVLYSYDEFTLRLAGRSVYRSQGLGPLVDEMNYQYDDAGNVLSVSDTQSESGNALKDTQCYRYDGLNRLADAWTAAAACPAAATAEPAAGTLATGAGSYWQSFDYDVIGNRTQSVEHSTGGGTDVTTGYQNGCTTACNRTGTQPHTLTATTGGTEAASLVYDVGGNLLTRTGAAGNGQALKWDDEGHLAEVTTTGTGAGVTKYLYDAQGNQLIRREPGRTTLFAGDTQIVVNTAAATPVVLGAVRTYAHGGTGAPVAMRSSLPGGGAFHLFNDSHGTATLAMDTTTQELSRQQYKPYGETRASANVTGWPDQTRGYLAAPKSLATGYTDMGARKYDPALGRFISPDPVLEFTDPTQLGGYAYAGDNPITGSDPSGEMLPMDERGSPPASSYTPLTQPSPHVYVDQNGTPHKEYTSSNVSKEQGTVSYLNKHLKTAGELYDASTGNGSQFFLQDENNPIVGKGVVDLGGGKSTVRGTTADAIKVSWLNGKMVSVDSYDITGGAQDRNDAHIRTAENKMATEVVDGRKPKIQTQNVVLVAETDAQAVDLHARAKNNPNIRVVNPNTGWDSGELYSETHQKALKGVGLTSVKPRTTTGEVEGGKGGGGKVARGGGAALGALSVVGDLYMAFKFGKALSSDNPLELDQFMCDFTFDPVSCFNVERAQNPNAFTA</sequence>
<keyword evidence="1" id="KW-0677">Repeat</keyword>
<comment type="caution">
    <text evidence="5">The sequence shown here is derived from an EMBL/GenBank/DDBJ whole genome shotgun (WGS) entry which is preliminary data.</text>
</comment>
<dbReference type="InterPro" id="IPR056823">
    <property type="entry name" value="TEN-like_YD-shell"/>
</dbReference>
<feature type="signal peptide" evidence="3">
    <location>
        <begin position="1"/>
        <end position="26"/>
    </location>
</feature>
<name>A0ABQ3Z9B0_9ACTN</name>
<dbReference type="InterPro" id="IPR022385">
    <property type="entry name" value="Rhs_assc_core"/>
</dbReference>
<dbReference type="InterPro" id="IPR031325">
    <property type="entry name" value="RHS_repeat"/>
</dbReference>
<dbReference type="PANTHER" id="PTHR32305:SF17">
    <property type="entry name" value="TRNA NUCLEASE WAPA"/>
    <property type="match status" value="1"/>
</dbReference>
<evidence type="ECO:0000256" key="1">
    <source>
        <dbReference type="ARBA" id="ARBA00022737"/>
    </source>
</evidence>
<dbReference type="NCBIfam" id="TIGR01643">
    <property type="entry name" value="YD_repeat_2x"/>
    <property type="match status" value="2"/>
</dbReference>
<evidence type="ECO:0000256" key="3">
    <source>
        <dbReference type="SAM" id="SignalP"/>
    </source>
</evidence>
<dbReference type="NCBIfam" id="TIGR03696">
    <property type="entry name" value="Rhs_assc_core"/>
    <property type="match status" value="1"/>
</dbReference>